<keyword evidence="1" id="KW-1133">Transmembrane helix</keyword>
<reference evidence="2 3" key="1">
    <citation type="submission" date="2018-06" db="EMBL/GenBank/DDBJ databases">
        <authorList>
            <consortium name="Pathogen Informatics"/>
            <person name="Doyle S."/>
        </authorList>
    </citation>
    <scope>NUCLEOTIDE SEQUENCE [LARGE SCALE GENOMIC DNA]</scope>
    <source>
        <strain evidence="2 3">NCTC12872</strain>
    </source>
</reference>
<organism evidence="2 3">
    <name type="scientific">Phocoenobacter uteri</name>
    <dbReference type="NCBI Taxonomy" id="146806"/>
    <lineage>
        <taxon>Bacteria</taxon>
        <taxon>Pseudomonadati</taxon>
        <taxon>Pseudomonadota</taxon>
        <taxon>Gammaproteobacteria</taxon>
        <taxon>Pasteurellales</taxon>
        <taxon>Pasteurellaceae</taxon>
        <taxon>Phocoenobacter</taxon>
    </lineage>
</organism>
<evidence type="ECO:0000313" key="2">
    <source>
        <dbReference type="EMBL" id="SUB59072.1"/>
    </source>
</evidence>
<proteinExistence type="predicted"/>
<gene>
    <name evidence="2" type="ORF">NCTC12872_01047</name>
</gene>
<keyword evidence="3" id="KW-1185">Reference proteome</keyword>
<keyword evidence="1" id="KW-0812">Transmembrane</keyword>
<feature type="transmembrane region" description="Helical" evidence="1">
    <location>
        <begin position="14"/>
        <end position="42"/>
    </location>
</feature>
<evidence type="ECO:0000313" key="3">
    <source>
        <dbReference type="Proteomes" id="UP000255417"/>
    </source>
</evidence>
<dbReference type="RefSeq" id="WP_115315567.1">
    <property type="nucleotide sequence ID" value="NZ_LWIF01000001.1"/>
</dbReference>
<dbReference type="Proteomes" id="UP000255417">
    <property type="component" value="Unassembled WGS sequence"/>
</dbReference>
<sequence>MLEQISNISSVEEFITFIVVVFLISMPFLLMLGCLSYVLLFALTVLKFIIYVIAITLYFPTAMLYLIFTHKHLSEEYPINLNFDDWFSTV</sequence>
<protein>
    <submittedName>
        <fullName evidence="2">Uncharacterized protein</fullName>
    </submittedName>
</protein>
<feature type="transmembrane region" description="Helical" evidence="1">
    <location>
        <begin position="48"/>
        <end position="68"/>
    </location>
</feature>
<evidence type="ECO:0000256" key="1">
    <source>
        <dbReference type="SAM" id="Phobius"/>
    </source>
</evidence>
<name>A0A379C9L6_9PAST</name>
<dbReference type="AlphaFoldDB" id="A0A379C9L6"/>
<keyword evidence="1" id="KW-0472">Membrane</keyword>
<dbReference type="EMBL" id="UGTA01000001">
    <property type="protein sequence ID" value="SUB59072.1"/>
    <property type="molecule type" value="Genomic_DNA"/>
</dbReference>
<accession>A0A379C9L6</accession>